<evidence type="ECO:0000259" key="3">
    <source>
        <dbReference type="Pfam" id="PF05057"/>
    </source>
</evidence>
<dbReference type="InterPro" id="IPR007751">
    <property type="entry name" value="DUF676_lipase-like"/>
</dbReference>
<feature type="compositionally biased region" description="Gly residues" evidence="1">
    <location>
        <begin position="53"/>
        <end position="65"/>
    </location>
</feature>
<accession>A0AAX6DH37</accession>
<keyword evidence="2" id="KW-0812">Transmembrane</keyword>
<comment type="caution">
    <text evidence="4">The sequence shown here is derived from an EMBL/GenBank/DDBJ whole genome shotgun (WGS) entry which is preliminary data.</text>
</comment>
<dbReference type="Pfam" id="PF05057">
    <property type="entry name" value="DUF676"/>
    <property type="match status" value="1"/>
</dbReference>
<dbReference type="PANTHER" id="PTHR12482:SF14">
    <property type="entry name" value="LIPASE YOR059C ISOFORM X1"/>
    <property type="match status" value="1"/>
</dbReference>
<dbReference type="Gene3D" id="3.40.50.1820">
    <property type="entry name" value="alpha/beta hydrolase"/>
    <property type="match status" value="1"/>
</dbReference>
<dbReference type="AlphaFoldDB" id="A0AAX6DH37"/>
<protein>
    <submittedName>
        <fullName evidence="4">Lipase</fullName>
    </submittedName>
</protein>
<sequence>MLLLYTYLFLLSLLSLTLIFFPFLFWKLIYLFSSSIPRSSSPNPNSAKTMGNERGGGVRSEGSGNGGVDVWSSDSASSSSADHLVVMVHGILGSTANWKYAANQFVQKLPDKVIVHCSERNMYKLTLDGIEVMGERLAEEVTEVVNRRPEIQRISFVAHSVGGLVARYAIGRLYRAPRQKPEDPFGGASDDSSKGTICGLEAMNFITIASPHLGSRGNGQVPFLFGVPAIEKVASYVSHWIFGRTGTQLFLADVDQGKPPLLLQMVEDCGELHFMSALKAFKRRVAYSNVGYDHIVGWRTSSIRRNSELPKWEGSLSGKYPHVVYEEFSKGSEKSANVSLEVDNHDMLEEKMLNALTRLSWERVDVSFHNSIQRFDAHNVIQVKDDFIHSEGADVIWHMIDHFIT</sequence>
<feature type="transmembrane region" description="Helical" evidence="2">
    <location>
        <begin position="6"/>
        <end position="29"/>
    </location>
</feature>
<evidence type="ECO:0000313" key="5">
    <source>
        <dbReference type="Proteomes" id="UP001140949"/>
    </source>
</evidence>
<dbReference type="Proteomes" id="UP001140949">
    <property type="component" value="Unassembled WGS sequence"/>
</dbReference>
<keyword evidence="5" id="KW-1185">Reference proteome</keyword>
<evidence type="ECO:0000256" key="2">
    <source>
        <dbReference type="SAM" id="Phobius"/>
    </source>
</evidence>
<feature type="region of interest" description="Disordered" evidence="1">
    <location>
        <begin position="37"/>
        <end position="65"/>
    </location>
</feature>
<evidence type="ECO:0000313" key="4">
    <source>
        <dbReference type="EMBL" id="KAJ6791039.1"/>
    </source>
</evidence>
<dbReference type="EMBL" id="JANAVB010044814">
    <property type="protein sequence ID" value="KAJ6791039.1"/>
    <property type="molecule type" value="Genomic_DNA"/>
</dbReference>
<gene>
    <name evidence="4" type="ORF">M6B38_246980</name>
</gene>
<organism evidence="4 5">
    <name type="scientific">Iris pallida</name>
    <name type="common">Sweet iris</name>
    <dbReference type="NCBI Taxonomy" id="29817"/>
    <lineage>
        <taxon>Eukaryota</taxon>
        <taxon>Viridiplantae</taxon>
        <taxon>Streptophyta</taxon>
        <taxon>Embryophyta</taxon>
        <taxon>Tracheophyta</taxon>
        <taxon>Spermatophyta</taxon>
        <taxon>Magnoliopsida</taxon>
        <taxon>Liliopsida</taxon>
        <taxon>Asparagales</taxon>
        <taxon>Iridaceae</taxon>
        <taxon>Iridoideae</taxon>
        <taxon>Irideae</taxon>
        <taxon>Iris</taxon>
    </lineage>
</organism>
<dbReference type="PANTHER" id="PTHR12482">
    <property type="entry name" value="LIPASE ROG1-RELATED-RELATED"/>
    <property type="match status" value="1"/>
</dbReference>
<dbReference type="InterPro" id="IPR029058">
    <property type="entry name" value="AB_hydrolase_fold"/>
</dbReference>
<keyword evidence="2" id="KW-1133">Transmembrane helix</keyword>
<name>A0AAX6DH37_IRIPA</name>
<dbReference type="InterPro" id="IPR044294">
    <property type="entry name" value="Lipase-like"/>
</dbReference>
<keyword evidence="2" id="KW-0472">Membrane</keyword>
<evidence type="ECO:0000256" key="1">
    <source>
        <dbReference type="SAM" id="MobiDB-lite"/>
    </source>
</evidence>
<feature type="domain" description="DUF676" evidence="3">
    <location>
        <begin position="79"/>
        <end position="300"/>
    </location>
</feature>
<reference evidence="4" key="2">
    <citation type="submission" date="2023-04" db="EMBL/GenBank/DDBJ databases">
        <authorList>
            <person name="Bruccoleri R.E."/>
            <person name="Oakeley E.J."/>
            <person name="Faust A.-M."/>
            <person name="Dessus-Babus S."/>
            <person name="Altorfer M."/>
            <person name="Burckhardt D."/>
            <person name="Oertli M."/>
            <person name="Naumann U."/>
            <person name="Petersen F."/>
            <person name="Wong J."/>
        </authorList>
    </citation>
    <scope>NUCLEOTIDE SEQUENCE</scope>
    <source>
        <strain evidence="4">GSM-AAB239-AS_SAM_17_03QT</strain>
        <tissue evidence="4">Leaf</tissue>
    </source>
</reference>
<reference evidence="4" key="1">
    <citation type="journal article" date="2023" name="GigaByte">
        <title>Genome assembly of the bearded iris, Iris pallida Lam.</title>
        <authorList>
            <person name="Bruccoleri R.E."/>
            <person name="Oakeley E.J."/>
            <person name="Faust A.M.E."/>
            <person name="Altorfer M."/>
            <person name="Dessus-Babus S."/>
            <person name="Burckhardt D."/>
            <person name="Oertli M."/>
            <person name="Naumann U."/>
            <person name="Petersen F."/>
            <person name="Wong J."/>
        </authorList>
    </citation>
    <scope>NUCLEOTIDE SEQUENCE</scope>
    <source>
        <strain evidence="4">GSM-AAB239-AS_SAM_17_03QT</strain>
    </source>
</reference>
<dbReference type="SUPFAM" id="SSF53474">
    <property type="entry name" value="alpha/beta-Hydrolases"/>
    <property type="match status" value="1"/>
</dbReference>
<dbReference type="FunFam" id="3.40.50.1820:FF:000188">
    <property type="entry name" value="putative lipase ROG1 isoform X1"/>
    <property type="match status" value="1"/>
</dbReference>
<proteinExistence type="predicted"/>
<feature type="compositionally biased region" description="Low complexity" evidence="1">
    <location>
        <begin position="37"/>
        <end position="46"/>
    </location>
</feature>